<dbReference type="InterPro" id="IPR052913">
    <property type="entry name" value="Glycopeptide_resist_protein"/>
</dbReference>
<feature type="compositionally biased region" description="Pro residues" evidence="1">
    <location>
        <begin position="395"/>
        <end position="404"/>
    </location>
</feature>
<protein>
    <recommendedName>
        <fullName evidence="5">Peptidoglycan binding domain-containing protein</fullName>
    </recommendedName>
</protein>
<evidence type="ECO:0008006" key="5">
    <source>
        <dbReference type="Google" id="ProtNLM"/>
    </source>
</evidence>
<keyword evidence="2" id="KW-0472">Membrane</keyword>
<name>A0A1F5NR47_9BACT</name>
<dbReference type="PANTHER" id="PTHR35788:SF1">
    <property type="entry name" value="EXPORTED PROTEIN"/>
    <property type="match status" value="1"/>
</dbReference>
<dbReference type="InterPro" id="IPR007391">
    <property type="entry name" value="Vancomycin_resist_VanW"/>
</dbReference>
<evidence type="ECO:0000313" key="3">
    <source>
        <dbReference type="EMBL" id="OGE80024.1"/>
    </source>
</evidence>
<accession>A0A1F5NR47</accession>
<proteinExistence type="predicted"/>
<sequence length="404" mass="44259">MINAILQSSFKIRTIARRNVPTKQSLKKIATAFGLAMVIYLFIVPNLASAKTLLFFDKTWEVLPFPSGTVNLLPIRNDLDLTMLAKQAILGREELAQTWLLDEISIKQLDDISSQVNQVGQDAKLVMDGNRAAEFNPGQNGQALDLYTLKILLRSDQAEISLPVLISEPAVKLSDTNRLGINELVAVGESDFAGSPKNRIHNLTVGANKFNGLIIEPGEVFSFNKYLGDVDGEHGFLPELVIKAGGVTPEFGGGLCQVSSTTFRAAMNAGLPITARRNHSFAVQYYAPQGTDATIYPGAVDLKFVNNLPSKLLIQTKIVGTKLYFNLYATKDNRTVSFEGPTQYDQKPDGSMKAIWTRHVTLNGQTTDQEFKSAYSPPALYHRDSSEQSATPNPDAQPDPQPTT</sequence>
<feature type="region of interest" description="Disordered" evidence="1">
    <location>
        <begin position="366"/>
        <end position="404"/>
    </location>
</feature>
<comment type="caution">
    <text evidence="3">The sequence shown here is derived from an EMBL/GenBank/DDBJ whole genome shotgun (WGS) entry which is preliminary data.</text>
</comment>
<feature type="transmembrane region" description="Helical" evidence="2">
    <location>
        <begin position="29"/>
        <end position="48"/>
    </location>
</feature>
<dbReference type="PANTHER" id="PTHR35788">
    <property type="entry name" value="EXPORTED PROTEIN-RELATED"/>
    <property type="match status" value="1"/>
</dbReference>
<keyword evidence="2" id="KW-1133">Transmembrane helix</keyword>
<organism evidence="3 4">
    <name type="scientific">Candidatus Doudnabacteria bacterium RIFCSPHIGHO2_01_FULL_45_18</name>
    <dbReference type="NCBI Taxonomy" id="1817823"/>
    <lineage>
        <taxon>Bacteria</taxon>
        <taxon>Candidatus Doudnaibacteriota</taxon>
    </lineage>
</organism>
<gene>
    <name evidence="3" type="ORF">A2660_02935</name>
</gene>
<dbReference type="AlphaFoldDB" id="A0A1F5NR47"/>
<dbReference type="EMBL" id="MFEJ01000023">
    <property type="protein sequence ID" value="OGE80024.1"/>
    <property type="molecule type" value="Genomic_DNA"/>
</dbReference>
<evidence type="ECO:0000256" key="1">
    <source>
        <dbReference type="SAM" id="MobiDB-lite"/>
    </source>
</evidence>
<reference evidence="3 4" key="1">
    <citation type="journal article" date="2016" name="Nat. Commun.">
        <title>Thousands of microbial genomes shed light on interconnected biogeochemical processes in an aquifer system.</title>
        <authorList>
            <person name="Anantharaman K."/>
            <person name="Brown C.T."/>
            <person name="Hug L.A."/>
            <person name="Sharon I."/>
            <person name="Castelle C.J."/>
            <person name="Probst A.J."/>
            <person name="Thomas B.C."/>
            <person name="Singh A."/>
            <person name="Wilkins M.J."/>
            <person name="Karaoz U."/>
            <person name="Brodie E.L."/>
            <person name="Williams K.H."/>
            <person name="Hubbard S.S."/>
            <person name="Banfield J.F."/>
        </authorList>
    </citation>
    <scope>NUCLEOTIDE SEQUENCE [LARGE SCALE GENOMIC DNA]</scope>
</reference>
<keyword evidence="2" id="KW-0812">Transmembrane</keyword>
<evidence type="ECO:0000313" key="4">
    <source>
        <dbReference type="Proteomes" id="UP000176233"/>
    </source>
</evidence>
<dbReference type="Proteomes" id="UP000176233">
    <property type="component" value="Unassembled WGS sequence"/>
</dbReference>
<evidence type="ECO:0000256" key="2">
    <source>
        <dbReference type="SAM" id="Phobius"/>
    </source>
</evidence>
<dbReference type="Pfam" id="PF04294">
    <property type="entry name" value="VanW"/>
    <property type="match status" value="1"/>
</dbReference>